<dbReference type="Pfam" id="PF13400">
    <property type="entry name" value="Tad"/>
    <property type="match status" value="1"/>
</dbReference>
<feature type="transmembrane region" description="Helical" evidence="1">
    <location>
        <begin position="12"/>
        <end position="31"/>
    </location>
</feature>
<dbReference type="EMBL" id="FOXD01000011">
    <property type="protein sequence ID" value="SFP85694.1"/>
    <property type="molecule type" value="Genomic_DNA"/>
</dbReference>
<keyword evidence="1" id="KW-0472">Membrane</keyword>
<dbReference type="Proteomes" id="UP000198892">
    <property type="component" value="Unassembled WGS sequence"/>
</dbReference>
<name>A0A1I5TRK1_9BACI</name>
<reference evidence="4" key="1">
    <citation type="submission" date="2016-10" db="EMBL/GenBank/DDBJ databases">
        <authorList>
            <person name="Varghese N."/>
            <person name="Submissions S."/>
        </authorList>
    </citation>
    <scope>NUCLEOTIDE SEQUENCE [LARGE SCALE GENOMIC DNA]</scope>
    <source>
        <strain evidence="4">S7</strain>
    </source>
</reference>
<protein>
    <submittedName>
        <fullName evidence="3">Putative Flp pilus-assembly TadE/G-like</fullName>
    </submittedName>
</protein>
<evidence type="ECO:0000313" key="4">
    <source>
        <dbReference type="Proteomes" id="UP000198892"/>
    </source>
</evidence>
<evidence type="ECO:0000259" key="2">
    <source>
        <dbReference type="Pfam" id="PF13400"/>
    </source>
</evidence>
<keyword evidence="1" id="KW-1133">Transmembrane helix</keyword>
<evidence type="ECO:0000313" key="3">
    <source>
        <dbReference type="EMBL" id="SFP85694.1"/>
    </source>
</evidence>
<keyword evidence="4" id="KW-1185">Reference proteome</keyword>
<sequence length="137" mass="14505">MKHILKREEGFAVPFVAVMLPVFIALCGLLIDGGLMAANYMKLTGAVDAAAHAALDSYDKTAWEEDGTIDIQPAGARNLADDYLHANYPEARMEIFESDSTSVYVKASVSSPLFFMKVAGINEVSIEASSGASLGGG</sequence>
<dbReference type="AlphaFoldDB" id="A0A1I5TRK1"/>
<dbReference type="OrthoDB" id="2883022at2"/>
<dbReference type="STRING" id="1884432.SAMN05518683_11164"/>
<gene>
    <name evidence="3" type="ORF">SAMN05518683_11164</name>
</gene>
<accession>A0A1I5TRK1</accession>
<organism evidence="3 4">
    <name type="scientific">Salibacterium halotolerans</name>
    <dbReference type="NCBI Taxonomy" id="1884432"/>
    <lineage>
        <taxon>Bacteria</taxon>
        <taxon>Bacillati</taxon>
        <taxon>Bacillota</taxon>
        <taxon>Bacilli</taxon>
        <taxon>Bacillales</taxon>
        <taxon>Bacillaceae</taxon>
    </lineage>
</organism>
<evidence type="ECO:0000256" key="1">
    <source>
        <dbReference type="SAM" id="Phobius"/>
    </source>
</evidence>
<dbReference type="InterPro" id="IPR028087">
    <property type="entry name" value="Tad_N"/>
</dbReference>
<dbReference type="RefSeq" id="WP_093337431.1">
    <property type="nucleotide sequence ID" value="NZ_FOXD01000011.1"/>
</dbReference>
<keyword evidence="1" id="KW-0812">Transmembrane</keyword>
<proteinExistence type="predicted"/>
<feature type="domain" description="Putative Flp pilus-assembly TadG-like N-terminal" evidence="2">
    <location>
        <begin position="11"/>
        <end position="54"/>
    </location>
</feature>